<dbReference type="PROSITE" id="PS50042">
    <property type="entry name" value="CNMP_BINDING_3"/>
    <property type="match status" value="1"/>
</dbReference>
<evidence type="ECO:0000256" key="9">
    <source>
        <dbReference type="ARBA" id="ARBA00022889"/>
    </source>
</evidence>
<name>A0A4R1F1L5_9GAMM</name>
<evidence type="ECO:0000313" key="16">
    <source>
        <dbReference type="EMBL" id="TCJ87793.1"/>
    </source>
</evidence>
<dbReference type="EMBL" id="SMFQ01000003">
    <property type="protein sequence ID" value="TCJ87793.1"/>
    <property type="molecule type" value="Genomic_DNA"/>
</dbReference>
<dbReference type="GO" id="GO:0016328">
    <property type="term" value="C:lateral plasma membrane"/>
    <property type="evidence" value="ECO:0007669"/>
    <property type="project" value="UniProtKB-SubCell"/>
</dbReference>
<evidence type="ECO:0000256" key="7">
    <source>
        <dbReference type="ARBA" id="ARBA00022475"/>
    </source>
</evidence>
<comment type="similarity">
    <text evidence="4">Belongs to the popeye family.</text>
</comment>
<dbReference type="InterPro" id="IPR018490">
    <property type="entry name" value="cNMP-bd_dom_sf"/>
</dbReference>
<keyword evidence="13" id="KW-0325">Glycoprotein</keyword>
<evidence type="ECO:0000256" key="13">
    <source>
        <dbReference type="ARBA" id="ARBA00023180"/>
    </source>
</evidence>
<dbReference type="CDD" id="cd00038">
    <property type="entry name" value="CAP_ED"/>
    <property type="match status" value="1"/>
</dbReference>
<keyword evidence="7" id="KW-1003">Cell membrane</keyword>
<evidence type="ECO:0000256" key="14">
    <source>
        <dbReference type="SAM" id="Phobius"/>
    </source>
</evidence>
<evidence type="ECO:0000256" key="3">
    <source>
        <dbReference type="ARBA" id="ARBA00004435"/>
    </source>
</evidence>
<keyword evidence="9" id="KW-0130">Cell adhesion</keyword>
<comment type="subcellular location">
    <subcellularLocation>
        <location evidence="3">Cell junction</location>
        <location evidence="3">Tight junction</location>
    </subcellularLocation>
    <subcellularLocation>
        <location evidence="1">Lateral cell membrane</location>
    </subcellularLocation>
    <subcellularLocation>
        <location evidence="2">Membrane</location>
        <topology evidence="2">Multi-pass membrane protein</topology>
    </subcellularLocation>
</comment>
<dbReference type="Pfam" id="PF00027">
    <property type="entry name" value="cNMP_binding"/>
    <property type="match status" value="1"/>
</dbReference>
<evidence type="ECO:0000256" key="6">
    <source>
        <dbReference type="ARBA" id="ARBA00022473"/>
    </source>
</evidence>
<dbReference type="OrthoDB" id="6154918at2"/>
<evidence type="ECO:0000256" key="12">
    <source>
        <dbReference type="ARBA" id="ARBA00023136"/>
    </source>
</evidence>
<evidence type="ECO:0000256" key="8">
    <source>
        <dbReference type="ARBA" id="ARBA00022692"/>
    </source>
</evidence>
<dbReference type="GO" id="GO:0030552">
    <property type="term" value="F:cAMP binding"/>
    <property type="evidence" value="ECO:0007669"/>
    <property type="project" value="TreeGrafter"/>
</dbReference>
<evidence type="ECO:0000256" key="10">
    <source>
        <dbReference type="ARBA" id="ARBA00022949"/>
    </source>
</evidence>
<dbReference type="InterPro" id="IPR000595">
    <property type="entry name" value="cNMP-bd_dom"/>
</dbReference>
<dbReference type="SUPFAM" id="SSF51206">
    <property type="entry name" value="cAMP-binding domain-like"/>
    <property type="match status" value="1"/>
</dbReference>
<gene>
    <name evidence="16" type="ORF">EV695_2308</name>
</gene>
<evidence type="ECO:0000256" key="2">
    <source>
        <dbReference type="ARBA" id="ARBA00004141"/>
    </source>
</evidence>
<keyword evidence="12 14" id="KW-0472">Membrane</keyword>
<dbReference type="AlphaFoldDB" id="A0A4R1F1L5"/>
<dbReference type="Proteomes" id="UP000294887">
    <property type="component" value="Unassembled WGS sequence"/>
</dbReference>
<keyword evidence="5" id="KW-0796">Tight junction</keyword>
<dbReference type="GO" id="GO:0005923">
    <property type="term" value="C:bicellular tight junction"/>
    <property type="evidence" value="ECO:0007669"/>
    <property type="project" value="UniProtKB-SubCell"/>
</dbReference>
<keyword evidence="10" id="KW-0965">Cell junction</keyword>
<dbReference type="GO" id="GO:0042391">
    <property type="term" value="P:regulation of membrane potential"/>
    <property type="evidence" value="ECO:0007669"/>
    <property type="project" value="TreeGrafter"/>
</dbReference>
<dbReference type="InterPro" id="IPR006916">
    <property type="entry name" value="POPDC1-3"/>
</dbReference>
<reference evidence="16 17" key="1">
    <citation type="submission" date="2019-03" db="EMBL/GenBank/DDBJ databases">
        <title>Genomic Encyclopedia of Type Strains, Phase IV (KMG-IV): sequencing the most valuable type-strain genomes for metagenomic binning, comparative biology and taxonomic classification.</title>
        <authorList>
            <person name="Goeker M."/>
        </authorList>
    </citation>
    <scope>NUCLEOTIDE SEQUENCE [LARGE SCALE GENOMIC DNA]</scope>
    <source>
        <strain evidence="16 17">DSM 24830</strain>
    </source>
</reference>
<keyword evidence="17" id="KW-1185">Reference proteome</keyword>
<dbReference type="GO" id="GO:0007155">
    <property type="term" value="P:cell adhesion"/>
    <property type="evidence" value="ECO:0007669"/>
    <property type="project" value="UniProtKB-KW"/>
</dbReference>
<evidence type="ECO:0000256" key="5">
    <source>
        <dbReference type="ARBA" id="ARBA00022427"/>
    </source>
</evidence>
<keyword evidence="11 14" id="KW-1133">Transmembrane helix</keyword>
<protein>
    <submittedName>
        <fullName evidence="16">Cyclic nucleotide-binding protein</fullName>
    </submittedName>
</protein>
<evidence type="ECO:0000256" key="1">
    <source>
        <dbReference type="ARBA" id="ARBA00004124"/>
    </source>
</evidence>
<dbReference type="PANTHER" id="PTHR12101">
    <property type="entry name" value="POPEYE DOMAIN CONTAINING PROTEIN"/>
    <property type="match status" value="1"/>
</dbReference>
<feature type="transmembrane region" description="Helical" evidence="14">
    <location>
        <begin position="62"/>
        <end position="85"/>
    </location>
</feature>
<keyword evidence="8 14" id="KW-0812">Transmembrane</keyword>
<feature type="transmembrane region" description="Helical" evidence="14">
    <location>
        <begin position="37"/>
        <end position="56"/>
    </location>
</feature>
<dbReference type="InterPro" id="IPR055272">
    <property type="entry name" value="POPDC1-3_dom"/>
</dbReference>
<organism evidence="16 17">
    <name type="scientific">Cocleimonas flava</name>
    <dbReference type="NCBI Taxonomy" id="634765"/>
    <lineage>
        <taxon>Bacteria</taxon>
        <taxon>Pseudomonadati</taxon>
        <taxon>Pseudomonadota</taxon>
        <taxon>Gammaproteobacteria</taxon>
        <taxon>Thiotrichales</taxon>
        <taxon>Thiotrichaceae</taxon>
        <taxon>Cocleimonas</taxon>
    </lineage>
</organism>
<proteinExistence type="inferred from homology"/>
<dbReference type="Pfam" id="PF04831">
    <property type="entry name" value="POPDC1-3"/>
    <property type="match status" value="1"/>
</dbReference>
<evidence type="ECO:0000313" key="17">
    <source>
        <dbReference type="Proteomes" id="UP000294887"/>
    </source>
</evidence>
<comment type="caution">
    <text evidence="16">The sequence shown here is derived from an EMBL/GenBank/DDBJ whole genome shotgun (WGS) entry which is preliminary data.</text>
</comment>
<dbReference type="Gene3D" id="2.60.120.10">
    <property type="entry name" value="Jelly Rolls"/>
    <property type="match status" value="1"/>
</dbReference>
<keyword evidence="6" id="KW-0217">Developmental protein</keyword>
<dbReference type="RefSeq" id="WP_131906043.1">
    <property type="nucleotide sequence ID" value="NZ_BAAAFU010000004.1"/>
</dbReference>
<feature type="domain" description="Cyclic nucleotide-binding" evidence="15">
    <location>
        <begin position="102"/>
        <end position="216"/>
    </location>
</feature>
<feature type="transmembrane region" description="Helical" evidence="14">
    <location>
        <begin position="12"/>
        <end position="30"/>
    </location>
</feature>
<dbReference type="InterPro" id="IPR014710">
    <property type="entry name" value="RmlC-like_jellyroll"/>
</dbReference>
<evidence type="ECO:0000259" key="15">
    <source>
        <dbReference type="PROSITE" id="PS50042"/>
    </source>
</evidence>
<accession>A0A4R1F1L5</accession>
<dbReference type="PANTHER" id="PTHR12101:SF17">
    <property type="entry name" value="BLOOD VESSEL EPICARDIAL SUBSTANCE"/>
    <property type="match status" value="1"/>
</dbReference>
<sequence>MEGAIEAIKASFSLDAGLLVHIATLGYVLGFLLKNQLLLRFLVLGSTVLYIVYYYIYPAQPLWAAIMGSVLLIIANIIGTLSIIYDRLPIKIDPKHLPIYHSLQGIRPGEFRRLIKVAEYQTTEGKFTLTHENEAPSHLYYLEKGTGEAKKKGSTFTIPEGRFVGEISFILGGNATATVNLAKGSTFLSWEKTVLNKLLEKHPNLQRAFEARIARDMASKLASANSIKIDNSVGLN</sequence>
<evidence type="ECO:0000256" key="4">
    <source>
        <dbReference type="ARBA" id="ARBA00007146"/>
    </source>
</evidence>
<evidence type="ECO:0000256" key="11">
    <source>
        <dbReference type="ARBA" id="ARBA00022989"/>
    </source>
</evidence>